<dbReference type="AlphaFoldDB" id="A0A2W5KUG5"/>
<comment type="caution">
    <text evidence="2">The sequence shown here is derived from an EMBL/GenBank/DDBJ whole genome shotgun (WGS) entry which is preliminary data.</text>
</comment>
<reference evidence="2 3" key="1">
    <citation type="submission" date="2017-08" db="EMBL/GenBank/DDBJ databases">
        <title>Infants hospitalized years apart are colonized by the same room-sourced microbial strains.</title>
        <authorList>
            <person name="Brooks B."/>
            <person name="Olm M.R."/>
            <person name="Firek B.A."/>
            <person name="Baker R."/>
            <person name="Thomas B.C."/>
            <person name="Morowitz M.J."/>
            <person name="Banfield J.F."/>
        </authorList>
    </citation>
    <scope>NUCLEOTIDE SEQUENCE [LARGE SCALE GENOMIC DNA]</scope>
    <source>
        <strain evidence="2">S2_005_003_R2_47</strain>
    </source>
</reference>
<dbReference type="EMBL" id="QFPJ01000052">
    <property type="protein sequence ID" value="PZQ20616.1"/>
    <property type="molecule type" value="Genomic_DNA"/>
</dbReference>
<gene>
    <name evidence="2" type="ORF">DI569_14850</name>
</gene>
<organism evidence="2 3">
    <name type="scientific">Sphingopyxis macrogoltabida</name>
    <name type="common">Sphingomonas macrogoltabidus</name>
    <dbReference type="NCBI Taxonomy" id="33050"/>
    <lineage>
        <taxon>Bacteria</taxon>
        <taxon>Pseudomonadati</taxon>
        <taxon>Pseudomonadota</taxon>
        <taxon>Alphaproteobacteria</taxon>
        <taxon>Sphingomonadales</taxon>
        <taxon>Sphingomonadaceae</taxon>
        <taxon>Sphingopyxis</taxon>
    </lineage>
</organism>
<sequence>MTCPAKDRSAAGGCDSIPRPDRPDRPAAVLPPVAGGVEDRRRAAATFVLRYQDRRYGIEKRVTFEAAGLAQALALAEYEPIGDWAELATEAADGQVFLCRRRRRADGRLDYWTAD</sequence>
<evidence type="ECO:0000313" key="2">
    <source>
        <dbReference type="EMBL" id="PZQ20616.1"/>
    </source>
</evidence>
<proteinExistence type="predicted"/>
<evidence type="ECO:0000313" key="3">
    <source>
        <dbReference type="Proteomes" id="UP000248597"/>
    </source>
</evidence>
<feature type="region of interest" description="Disordered" evidence="1">
    <location>
        <begin position="1"/>
        <end position="32"/>
    </location>
</feature>
<dbReference type="Proteomes" id="UP000248597">
    <property type="component" value="Unassembled WGS sequence"/>
</dbReference>
<protein>
    <submittedName>
        <fullName evidence="2">Uncharacterized protein</fullName>
    </submittedName>
</protein>
<evidence type="ECO:0000256" key="1">
    <source>
        <dbReference type="SAM" id="MobiDB-lite"/>
    </source>
</evidence>
<name>A0A2W5KUG5_SPHMC</name>
<accession>A0A2W5KUG5</accession>